<feature type="compositionally biased region" description="Basic and acidic residues" evidence="1">
    <location>
        <begin position="99"/>
        <end position="111"/>
    </location>
</feature>
<feature type="compositionally biased region" description="Basic and acidic residues" evidence="1">
    <location>
        <begin position="70"/>
        <end position="81"/>
    </location>
</feature>
<protein>
    <recommendedName>
        <fullName evidence="5">Secreted protein</fullName>
    </recommendedName>
</protein>
<name>A0ABR6ELE7_9ACTN</name>
<gene>
    <name evidence="3" type="ORF">GL263_21810</name>
</gene>
<dbReference type="Pfam" id="PF18986">
    <property type="entry name" value="DUF5719"/>
    <property type="match status" value="1"/>
</dbReference>
<sequence length="512" mass="52527">MNRTAVSLLAVGTALAALTGVAALNAPGSEPASTERTSRLPVQRSTLVCPQPAASDLAETVYTAYSAPHPDVRPGDGKRSDTAGLLPAGHTLEGGGQGSEDKDGRPARKPDPVLPLKKPGTPVTHTTDKADAPALTGSAEGALAPGWTVQQSTTISAGPARGLLGLSCTVPDTEFWFSGVSTAKGRHDYIHLTNPDDAPATVDLQLYGKDGELRSESGTGLNIPPGATVPVLLATLTPEPVTNVTLHVAVRIGRVGAQVQALDEKLGSDWITPSHESNDRLVLPGIPADATAVRLVAFATGDRDVELDVRFAGPNSSISPAGNETLHVKSGMTAAVDLPDLTRGEAGSLVLTPSKDSPKGTVVAALRVLRGKGSEQETAFVPAVAPVVERTTAAGHQAKGGVLYLTAPGEAAKVKVTASAGSEGGRPASRELLLKPGTTTALDDLRPDGVKGTFAYTVERLSGGPVHVARMLETKESGAEDVPMFSIQVLPDDRSTVAVPGARQDLTVLDAG</sequence>
<evidence type="ECO:0000313" key="4">
    <source>
        <dbReference type="Proteomes" id="UP000766698"/>
    </source>
</evidence>
<comment type="caution">
    <text evidence="3">The sequence shown here is derived from an EMBL/GenBank/DDBJ whole genome shotgun (WGS) entry which is preliminary data.</text>
</comment>
<feature type="chain" id="PRO_5045208858" description="Secreted protein" evidence="2">
    <location>
        <begin position="17"/>
        <end position="512"/>
    </location>
</feature>
<accession>A0ABR6ELE7</accession>
<reference evidence="4" key="1">
    <citation type="journal article" date="2020" name="Syst. Appl. Microbiol.">
        <title>Streptomyces alkaliterrae sp. nov., isolated from an alkaline soil, and emended descriptions of Streptomyces alkaliphilus, Streptomyces calidiresistens and Streptomyces durbertensis.</title>
        <authorList>
            <person name="Swiecimska M."/>
            <person name="Golinska P."/>
            <person name="Nouioui I."/>
            <person name="Wypij M."/>
            <person name="Rai M."/>
            <person name="Sangal V."/>
            <person name="Goodfellow M."/>
        </authorList>
    </citation>
    <scope>NUCLEOTIDE SEQUENCE [LARGE SCALE GENOMIC DNA]</scope>
    <source>
        <strain evidence="4">DSM 104538</strain>
    </source>
</reference>
<dbReference type="EMBL" id="WMLF01000422">
    <property type="protein sequence ID" value="MBB1246168.1"/>
    <property type="molecule type" value="Genomic_DNA"/>
</dbReference>
<evidence type="ECO:0000256" key="2">
    <source>
        <dbReference type="SAM" id="SignalP"/>
    </source>
</evidence>
<proteinExistence type="predicted"/>
<feature type="signal peptide" evidence="2">
    <location>
        <begin position="1"/>
        <end position="16"/>
    </location>
</feature>
<keyword evidence="4" id="KW-1185">Reference proteome</keyword>
<evidence type="ECO:0000313" key="3">
    <source>
        <dbReference type="EMBL" id="MBB1246168.1"/>
    </source>
</evidence>
<feature type="region of interest" description="Disordered" evidence="1">
    <location>
        <begin position="66"/>
        <end position="131"/>
    </location>
</feature>
<evidence type="ECO:0008006" key="5">
    <source>
        <dbReference type="Google" id="ProtNLM"/>
    </source>
</evidence>
<keyword evidence="2" id="KW-0732">Signal</keyword>
<dbReference type="Proteomes" id="UP000766698">
    <property type="component" value="Unassembled WGS sequence"/>
</dbReference>
<organism evidence="3 4">
    <name type="scientific">Streptomyces durbertensis</name>
    <dbReference type="NCBI Taxonomy" id="2448886"/>
    <lineage>
        <taxon>Bacteria</taxon>
        <taxon>Bacillati</taxon>
        <taxon>Actinomycetota</taxon>
        <taxon>Actinomycetes</taxon>
        <taxon>Kitasatosporales</taxon>
        <taxon>Streptomycetaceae</taxon>
        <taxon>Streptomyces</taxon>
    </lineage>
</organism>
<dbReference type="InterPro" id="IPR043777">
    <property type="entry name" value="DUF5719"/>
</dbReference>
<evidence type="ECO:0000256" key="1">
    <source>
        <dbReference type="SAM" id="MobiDB-lite"/>
    </source>
</evidence>
<dbReference type="RefSeq" id="WP_182857445.1">
    <property type="nucleotide sequence ID" value="NZ_WMLF01000422.1"/>
</dbReference>